<evidence type="ECO:0000256" key="1">
    <source>
        <dbReference type="ARBA" id="ARBA00022729"/>
    </source>
</evidence>
<protein>
    <submittedName>
        <fullName evidence="4">Polyhydroxybutyrate depolymerase</fullName>
    </submittedName>
</protein>
<keyword evidence="5" id="KW-1185">Reference proteome</keyword>
<dbReference type="PROSITE" id="PS51257">
    <property type="entry name" value="PROKAR_LIPOPROTEIN"/>
    <property type="match status" value="1"/>
</dbReference>
<dbReference type="ESTHER" id="9sphn-a0a395lhz8">
    <property type="family name" value="Esterase_phb"/>
</dbReference>
<gene>
    <name evidence="4" type="ORF">DL238_01915</name>
</gene>
<dbReference type="OrthoDB" id="9764953at2"/>
<dbReference type="PANTHER" id="PTHR43037:SF5">
    <property type="entry name" value="FERULOYL ESTERASE"/>
    <property type="match status" value="1"/>
</dbReference>
<feature type="chain" id="PRO_5017256989" evidence="3">
    <location>
        <begin position="21"/>
        <end position="307"/>
    </location>
</feature>
<keyword evidence="2" id="KW-0378">Hydrolase</keyword>
<comment type="caution">
    <text evidence="4">The sequence shown here is derived from an EMBL/GenBank/DDBJ whole genome shotgun (WGS) entry which is preliminary data.</text>
</comment>
<sequence>MRLFSLALVASLFVPASAGAACLLPAPGQSAVVPVGSQDGPQAPVQQVLVHTPAGYDASHGPVPLVFLLHGSGGTGAAMLRDSKLAETADAHGFILVAPDAGIPLERGFAWNIPGVPTVAGEVPGPEERDDVEYIARIADALADGGCADTARVYATGLSGGGRMTSWLGCVESARYAAIAPVVGLRAGRARAEDEAEVDPATCTPEKPMPVLAFNGLKDNTNPLAGGQGMRWGYSMHAAEQRWAQINACRAAPTTKWVDHDTYEERYGDCADGTVVASRIDVDGAHSWVVDNEAMWAFFERYRREAL</sequence>
<keyword evidence="1 3" id="KW-0732">Signal</keyword>
<dbReference type="AlphaFoldDB" id="A0A395LHZ8"/>
<evidence type="ECO:0000256" key="2">
    <source>
        <dbReference type="ARBA" id="ARBA00022801"/>
    </source>
</evidence>
<dbReference type="InterPro" id="IPR050955">
    <property type="entry name" value="Plant_Biomass_Hydrol_Est"/>
</dbReference>
<dbReference type="RefSeq" id="WP_115490713.1">
    <property type="nucleotide sequence ID" value="NZ_JACHWW010000001.1"/>
</dbReference>
<dbReference type="SUPFAM" id="SSF53474">
    <property type="entry name" value="alpha/beta-Hydrolases"/>
    <property type="match status" value="1"/>
</dbReference>
<dbReference type="GO" id="GO:0016787">
    <property type="term" value="F:hydrolase activity"/>
    <property type="evidence" value="ECO:0007669"/>
    <property type="project" value="UniProtKB-KW"/>
</dbReference>
<proteinExistence type="predicted"/>
<evidence type="ECO:0000313" key="5">
    <source>
        <dbReference type="Proteomes" id="UP000254101"/>
    </source>
</evidence>
<reference evidence="4 5" key="1">
    <citation type="submission" date="2018-07" db="EMBL/GenBank/DDBJ databases">
        <title>Erythrobacter nanhaiensis sp. nov., a novel member of the genus Erythrobacter isolated from the South China Sea.</title>
        <authorList>
            <person name="Chen X."/>
            <person name="Liu J."/>
        </authorList>
    </citation>
    <scope>NUCLEOTIDE SEQUENCE [LARGE SCALE GENOMIC DNA]</scope>
    <source>
        <strain evidence="4 5">S-5</strain>
    </source>
</reference>
<dbReference type="InterPro" id="IPR029058">
    <property type="entry name" value="AB_hydrolase_fold"/>
</dbReference>
<dbReference type="PANTHER" id="PTHR43037">
    <property type="entry name" value="UNNAMED PRODUCT-RELATED"/>
    <property type="match status" value="1"/>
</dbReference>
<evidence type="ECO:0000313" key="4">
    <source>
        <dbReference type="EMBL" id="RDS76482.1"/>
    </source>
</evidence>
<feature type="signal peptide" evidence="3">
    <location>
        <begin position="1"/>
        <end position="20"/>
    </location>
</feature>
<dbReference type="EMBL" id="QRBB01000001">
    <property type="protein sequence ID" value="RDS76482.1"/>
    <property type="molecule type" value="Genomic_DNA"/>
</dbReference>
<accession>A0A395LHZ8</accession>
<organism evidence="4 5">
    <name type="scientific">Alteriqipengyuania lutimaris</name>
    <dbReference type="NCBI Taxonomy" id="1538146"/>
    <lineage>
        <taxon>Bacteria</taxon>
        <taxon>Pseudomonadati</taxon>
        <taxon>Pseudomonadota</taxon>
        <taxon>Alphaproteobacteria</taxon>
        <taxon>Sphingomonadales</taxon>
        <taxon>Erythrobacteraceae</taxon>
        <taxon>Alteriqipengyuania</taxon>
    </lineage>
</organism>
<name>A0A395LHZ8_9SPHN</name>
<evidence type="ECO:0000256" key="3">
    <source>
        <dbReference type="SAM" id="SignalP"/>
    </source>
</evidence>
<dbReference type="Gene3D" id="3.40.50.1820">
    <property type="entry name" value="alpha/beta hydrolase"/>
    <property type="match status" value="1"/>
</dbReference>
<dbReference type="Proteomes" id="UP000254101">
    <property type="component" value="Unassembled WGS sequence"/>
</dbReference>